<name>A0AAD3XLZ6_NEPGR</name>
<protein>
    <submittedName>
        <fullName evidence="1">Uncharacterized protein</fullName>
    </submittedName>
</protein>
<dbReference type="Proteomes" id="UP001279734">
    <property type="component" value="Unassembled WGS sequence"/>
</dbReference>
<proteinExistence type="predicted"/>
<dbReference type="AlphaFoldDB" id="A0AAD3XLZ6"/>
<reference evidence="1" key="1">
    <citation type="submission" date="2023-05" db="EMBL/GenBank/DDBJ databases">
        <title>Nepenthes gracilis genome sequencing.</title>
        <authorList>
            <person name="Fukushima K."/>
        </authorList>
    </citation>
    <scope>NUCLEOTIDE SEQUENCE</scope>
    <source>
        <strain evidence="1">SING2019-196</strain>
    </source>
</reference>
<evidence type="ECO:0000313" key="2">
    <source>
        <dbReference type="Proteomes" id="UP001279734"/>
    </source>
</evidence>
<organism evidence="1 2">
    <name type="scientific">Nepenthes gracilis</name>
    <name type="common">Slender pitcher plant</name>
    <dbReference type="NCBI Taxonomy" id="150966"/>
    <lineage>
        <taxon>Eukaryota</taxon>
        <taxon>Viridiplantae</taxon>
        <taxon>Streptophyta</taxon>
        <taxon>Embryophyta</taxon>
        <taxon>Tracheophyta</taxon>
        <taxon>Spermatophyta</taxon>
        <taxon>Magnoliopsida</taxon>
        <taxon>eudicotyledons</taxon>
        <taxon>Gunneridae</taxon>
        <taxon>Pentapetalae</taxon>
        <taxon>Caryophyllales</taxon>
        <taxon>Nepenthaceae</taxon>
        <taxon>Nepenthes</taxon>
    </lineage>
</organism>
<evidence type="ECO:0000313" key="1">
    <source>
        <dbReference type="EMBL" id="GMH09181.1"/>
    </source>
</evidence>
<comment type="caution">
    <text evidence="1">The sequence shown here is derived from an EMBL/GenBank/DDBJ whole genome shotgun (WGS) entry which is preliminary data.</text>
</comment>
<accession>A0AAD3XLZ6</accession>
<gene>
    <name evidence="1" type="ORF">Nepgr_011021</name>
</gene>
<dbReference type="EMBL" id="BSYO01000009">
    <property type="protein sequence ID" value="GMH09181.1"/>
    <property type="molecule type" value="Genomic_DNA"/>
</dbReference>
<keyword evidence="2" id="KW-1185">Reference proteome</keyword>
<sequence length="124" mass="13222">MPSSAKPAGSIRVYRGVVVLPTYAVSHALDGVLSLVISVSLPPCSGQGFLDACLRLLKSLSLSSVSSFKMLLWLGAKLKGSAYWITFIGLIKSSILYRENNNCHRGLVLSGVYVGSKVAQFSSN</sequence>